<proteinExistence type="predicted"/>
<dbReference type="Proteomes" id="UP000321306">
    <property type="component" value="Unassembled WGS sequence"/>
</dbReference>
<dbReference type="AlphaFoldDB" id="A0A511N555"/>
<evidence type="ECO:0000313" key="2">
    <source>
        <dbReference type="EMBL" id="GEM47607.1"/>
    </source>
</evidence>
<name>A0A511N555_DEIC1</name>
<dbReference type="EMBL" id="BJXB01000014">
    <property type="protein sequence ID" value="GEM47607.1"/>
    <property type="molecule type" value="Genomic_DNA"/>
</dbReference>
<keyword evidence="1" id="KW-0732">Signal</keyword>
<comment type="caution">
    <text evidence="2">The sequence shown here is derived from an EMBL/GenBank/DDBJ whole genome shotgun (WGS) entry which is preliminary data.</text>
</comment>
<protein>
    <submittedName>
        <fullName evidence="2">Uncharacterized protein</fullName>
    </submittedName>
</protein>
<accession>A0A511N555</accession>
<feature type="signal peptide" evidence="1">
    <location>
        <begin position="1"/>
        <end position="24"/>
    </location>
</feature>
<dbReference type="OrthoDB" id="9855466at2"/>
<organism evidence="2 3">
    <name type="scientific">Deinococcus cellulosilyticus (strain DSM 18568 / NBRC 106333 / KACC 11606 / 5516J-15)</name>
    <dbReference type="NCBI Taxonomy" id="1223518"/>
    <lineage>
        <taxon>Bacteria</taxon>
        <taxon>Thermotogati</taxon>
        <taxon>Deinococcota</taxon>
        <taxon>Deinococci</taxon>
        <taxon>Deinococcales</taxon>
        <taxon>Deinococcaceae</taxon>
        <taxon>Deinococcus</taxon>
    </lineage>
</organism>
<evidence type="ECO:0000313" key="3">
    <source>
        <dbReference type="Proteomes" id="UP000321306"/>
    </source>
</evidence>
<reference evidence="2 3" key="1">
    <citation type="submission" date="2019-07" db="EMBL/GenBank/DDBJ databases">
        <title>Whole genome shotgun sequence of Deinococcus cellulosilyticus NBRC 106333.</title>
        <authorList>
            <person name="Hosoyama A."/>
            <person name="Uohara A."/>
            <person name="Ohji S."/>
            <person name="Ichikawa N."/>
        </authorList>
    </citation>
    <scope>NUCLEOTIDE SEQUENCE [LARGE SCALE GENOMIC DNA]</scope>
    <source>
        <strain evidence="2 3">NBRC 106333</strain>
    </source>
</reference>
<dbReference type="RefSeq" id="WP_146885992.1">
    <property type="nucleotide sequence ID" value="NZ_BJXB01000014.1"/>
</dbReference>
<gene>
    <name evidence="2" type="ORF">DC3_32420</name>
</gene>
<keyword evidence="3" id="KW-1185">Reference proteome</keyword>
<evidence type="ECO:0000256" key="1">
    <source>
        <dbReference type="SAM" id="SignalP"/>
    </source>
</evidence>
<sequence>MKKKAIIIAALLGVATLSTPAVFAQDNTTVASQLSGISGYEVIRTITKVKGVAQPLTDAQLASLVPPRSAAAESLFNLIVTKACLQPNTLELLAKTGTSMATNLLVATAAVEARTCNVVDENALTNRLNQGKTDFSNVGNLQSFLVASANSSLVRDLLSGVTARSGTR</sequence>
<feature type="chain" id="PRO_5021974171" evidence="1">
    <location>
        <begin position="25"/>
        <end position="168"/>
    </location>
</feature>